<feature type="domain" description="ABC transporter" evidence="4">
    <location>
        <begin position="5"/>
        <end position="239"/>
    </location>
</feature>
<evidence type="ECO:0000256" key="3">
    <source>
        <dbReference type="ARBA" id="ARBA00022840"/>
    </source>
</evidence>
<dbReference type="InterPro" id="IPR003593">
    <property type="entry name" value="AAA+_ATPase"/>
</dbReference>
<gene>
    <name evidence="5" type="ORF">FYJ59_13155</name>
</gene>
<organism evidence="5 6">
    <name type="scientific">Waltera intestinalis</name>
    <dbReference type="NCBI Taxonomy" id="2606635"/>
    <lineage>
        <taxon>Bacteria</taxon>
        <taxon>Bacillati</taxon>
        <taxon>Bacillota</taxon>
        <taxon>Clostridia</taxon>
        <taxon>Lachnospirales</taxon>
        <taxon>Lachnospiraceae</taxon>
        <taxon>Waltera</taxon>
    </lineage>
</organism>
<keyword evidence="2" id="KW-0547">Nucleotide-binding</keyword>
<proteinExistence type="predicted"/>
<dbReference type="InterPro" id="IPR003439">
    <property type="entry name" value="ABC_transporter-like_ATP-bd"/>
</dbReference>
<dbReference type="Pfam" id="PF00005">
    <property type="entry name" value="ABC_tran"/>
    <property type="match status" value="1"/>
</dbReference>
<comment type="caution">
    <text evidence="5">The sequence shown here is derived from an EMBL/GenBank/DDBJ whole genome shotgun (WGS) entry which is preliminary data.</text>
</comment>
<dbReference type="CDD" id="cd03255">
    <property type="entry name" value="ABC_MJ0796_LolCDE_FtsE"/>
    <property type="match status" value="1"/>
</dbReference>
<dbReference type="GO" id="GO:0005524">
    <property type="term" value="F:ATP binding"/>
    <property type="evidence" value="ECO:0007669"/>
    <property type="project" value="UniProtKB-KW"/>
</dbReference>
<dbReference type="SUPFAM" id="SSF52540">
    <property type="entry name" value="P-loop containing nucleoside triphosphate hydrolases"/>
    <property type="match status" value="1"/>
</dbReference>
<accession>A0A6L5YMI9</accession>
<keyword evidence="3 5" id="KW-0067">ATP-binding</keyword>
<dbReference type="InterPro" id="IPR015854">
    <property type="entry name" value="ABC_transpr_LolD-like"/>
</dbReference>
<dbReference type="RefSeq" id="WP_154498615.1">
    <property type="nucleotide sequence ID" value="NZ_VUMU01000021.1"/>
</dbReference>
<dbReference type="InterPro" id="IPR027417">
    <property type="entry name" value="P-loop_NTPase"/>
</dbReference>
<evidence type="ECO:0000313" key="6">
    <source>
        <dbReference type="Proteomes" id="UP000476055"/>
    </source>
</evidence>
<dbReference type="PANTHER" id="PTHR24220:SF86">
    <property type="entry name" value="ABC TRANSPORTER ABCH.1"/>
    <property type="match status" value="1"/>
</dbReference>
<name>A0A6L5YMI9_9FIRM</name>
<reference evidence="5 6" key="1">
    <citation type="submission" date="2019-08" db="EMBL/GenBank/DDBJ databases">
        <title>In-depth cultivation of the pig gut microbiome towards novel bacterial diversity and tailored functional studies.</title>
        <authorList>
            <person name="Wylensek D."/>
            <person name="Hitch T.C.A."/>
            <person name="Clavel T."/>
        </authorList>
    </citation>
    <scope>NUCLEOTIDE SEQUENCE [LARGE SCALE GENOMIC DNA]</scope>
    <source>
        <strain evidence="5 6">WCA3-601-WT-6H</strain>
    </source>
</reference>
<evidence type="ECO:0000313" key="5">
    <source>
        <dbReference type="EMBL" id="MST59170.1"/>
    </source>
</evidence>
<evidence type="ECO:0000256" key="2">
    <source>
        <dbReference type="ARBA" id="ARBA00022741"/>
    </source>
</evidence>
<dbReference type="SMART" id="SM00382">
    <property type="entry name" value="AAA"/>
    <property type="match status" value="1"/>
</dbReference>
<dbReference type="InterPro" id="IPR017871">
    <property type="entry name" value="ABC_transporter-like_CS"/>
</dbReference>
<keyword evidence="1" id="KW-0813">Transport</keyword>
<dbReference type="EMBL" id="VUMU01000021">
    <property type="protein sequence ID" value="MST59170.1"/>
    <property type="molecule type" value="Genomic_DNA"/>
</dbReference>
<dbReference type="PROSITE" id="PS00211">
    <property type="entry name" value="ABC_TRANSPORTER_1"/>
    <property type="match status" value="1"/>
</dbReference>
<dbReference type="Gene3D" id="3.40.50.300">
    <property type="entry name" value="P-loop containing nucleotide triphosphate hydrolases"/>
    <property type="match status" value="1"/>
</dbReference>
<dbReference type="InterPro" id="IPR017911">
    <property type="entry name" value="MacB-like_ATP-bd"/>
</dbReference>
<dbReference type="GO" id="GO:0005886">
    <property type="term" value="C:plasma membrane"/>
    <property type="evidence" value="ECO:0007669"/>
    <property type="project" value="TreeGrafter"/>
</dbReference>
<sequence length="239" mass="26073">MSALVEIKDVCKVYNPGENEVRALDHVSLTIDEQEFVAIIGHSGSGKSTLMNMLGCLDVPTSGEYWLHGQDVSALSDNELSDIRNREIGFIFQGFNLIPNLTALENVELPLIYRGVSKSVREELSVEALKKVGLEHRMDHKPSEMSGGQQQRVAIARAIAQAPPVILADEPTGNLDSNSTKEIMDILKGLHKEGRTVILITHDNEIAAQAKRVIKIKDGKVESDSGQIVPVEELQTAGA</sequence>
<dbReference type="GO" id="GO:0016887">
    <property type="term" value="F:ATP hydrolysis activity"/>
    <property type="evidence" value="ECO:0007669"/>
    <property type="project" value="InterPro"/>
</dbReference>
<protein>
    <submittedName>
        <fullName evidence="5">ABC transporter ATP-binding protein</fullName>
    </submittedName>
</protein>
<dbReference type="GO" id="GO:0022857">
    <property type="term" value="F:transmembrane transporter activity"/>
    <property type="evidence" value="ECO:0007669"/>
    <property type="project" value="UniProtKB-ARBA"/>
</dbReference>
<dbReference type="AlphaFoldDB" id="A0A6L5YMI9"/>
<dbReference type="PROSITE" id="PS50893">
    <property type="entry name" value="ABC_TRANSPORTER_2"/>
    <property type="match status" value="1"/>
</dbReference>
<dbReference type="Proteomes" id="UP000476055">
    <property type="component" value="Unassembled WGS sequence"/>
</dbReference>
<dbReference type="FunFam" id="3.40.50.300:FF:000032">
    <property type="entry name" value="Export ABC transporter ATP-binding protein"/>
    <property type="match status" value="1"/>
</dbReference>
<dbReference type="PANTHER" id="PTHR24220">
    <property type="entry name" value="IMPORT ATP-BINDING PROTEIN"/>
    <property type="match status" value="1"/>
</dbReference>
<evidence type="ECO:0000256" key="1">
    <source>
        <dbReference type="ARBA" id="ARBA00022448"/>
    </source>
</evidence>
<keyword evidence="6" id="KW-1185">Reference proteome</keyword>
<dbReference type="GO" id="GO:0098796">
    <property type="term" value="C:membrane protein complex"/>
    <property type="evidence" value="ECO:0007669"/>
    <property type="project" value="UniProtKB-ARBA"/>
</dbReference>
<evidence type="ECO:0000259" key="4">
    <source>
        <dbReference type="PROSITE" id="PS50893"/>
    </source>
</evidence>